<sequence>MCSENVASLYFISGLVKGEAGLHQLADAFHGQEGRMALVHVPDHRVETQHTQGLNAAHAQEDLLRNAHFKIAAVQTGGQLAVGGGVVINIGIQQVEADTAHFHFPDAGKNFATRKIYRDLDGIVLFIQQSNDGELIEIGDVGTGFLPTILGEVLNKVALAVNEADCGQRQVQIGGLFEVVARKNAQTACIERDRFMQTELEREIGYLFVCKFGIGGFVPGGFVGEVVLEL</sequence>
<organism evidence="1">
    <name type="scientific">bioreactor metagenome</name>
    <dbReference type="NCBI Taxonomy" id="1076179"/>
    <lineage>
        <taxon>unclassified sequences</taxon>
        <taxon>metagenomes</taxon>
        <taxon>ecological metagenomes</taxon>
    </lineage>
</organism>
<reference evidence="1" key="1">
    <citation type="submission" date="2019-08" db="EMBL/GenBank/DDBJ databases">
        <authorList>
            <person name="Kucharzyk K."/>
            <person name="Murdoch R.W."/>
            <person name="Higgins S."/>
            <person name="Loffler F."/>
        </authorList>
    </citation>
    <scope>NUCLEOTIDE SEQUENCE</scope>
</reference>
<proteinExistence type="predicted"/>
<dbReference type="EMBL" id="VSSQ01016232">
    <property type="protein sequence ID" value="MPM57366.1"/>
    <property type="molecule type" value="Genomic_DNA"/>
</dbReference>
<evidence type="ECO:0000313" key="1">
    <source>
        <dbReference type="EMBL" id="MPM57366.1"/>
    </source>
</evidence>
<dbReference type="AlphaFoldDB" id="A0A645AX45"/>
<accession>A0A645AX45</accession>
<protein>
    <submittedName>
        <fullName evidence="1">Uncharacterized protein</fullName>
    </submittedName>
</protein>
<gene>
    <name evidence="1" type="ORF">SDC9_104188</name>
</gene>
<name>A0A645AX45_9ZZZZ</name>
<comment type="caution">
    <text evidence="1">The sequence shown here is derived from an EMBL/GenBank/DDBJ whole genome shotgun (WGS) entry which is preliminary data.</text>
</comment>